<comment type="caution">
    <text evidence="2">The sequence shown here is derived from an EMBL/GenBank/DDBJ whole genome shotgun (WGS) entry which is preliminary data.</text>
</comment>
<feature type="non-terminal residue" evidence="2">
    <location>
        <position position="1"/>
    </location>
</feature>
<gene>
    <name evidence="1" type="ORF">HFQ381_LOCUS34831</name>
    <name evidence="2" type="ORF">TSG867_LOCUS34369</name>
    <name evidence="3" type="ORF">UJA718_LOCUS50052</name>
</gene>
<organism evidence="2 4">
    <name type="scientific">Rotaria socialis</name>
    <dbReference type="NCBI Taxonomy" id="392032"/>
    <lineage>
        <taxon>Eukaryota</taxon>
        <taxon>Metazoa</taxon>
        <taxon>Spiralia</taxon>
        <taxon>Gnathifera</taxon>
        <taxon>Rotifera</taxon>
        <taxon>Eurotatoria</taxon>
        <taxon>Bdelloidea</taxon>
        <taxon>Philodinida</taxon>
        <taxon>Philodinidae</taxon>
        <taxon>Rotaria</taxon>
    </lineage>
</organism>
<dbReference type="EMBL" id="CAJOBQ010017847">
    <property type="protein sequence ID" value="CAF4731164.1"/>
    <property type="molecule type" value="Genomic_DNA"/>
</dbReference>
<dbReference type="Proteomes" id="UP000663862">
    <property type="component" value="Unassembled WGS sequence"/>
</dbReference>
<evidence type="ECO:0000313" key="5">
    <source>
        <dbReference type="Proteomes" id="UP000663873"/>
    </source>
</evidence>
<accession>A0A821K7K3</accession>
<sequence length="52" mass="5870">HSSKLKQHPSTNYNITSKFSSPIFINVQVNGKRQHAIIDTLDLQSASLINNY</sequence>
<evidence type="ECO:0000313" key="4">
    <source>
        <dbReference type="Proteomes" id="UP000663862"/>
    </source>
</evidence>
<dbReference type="AlphaFoldDB" id="A0A821K7K3"/>
<dbReference type="EMBL" id="CAJOBP010108304">
    <property type="protein sequence ID" value="CAF4995431.1"/>
    <property type="molecule type" value="Genomic_DNA"/>
</dbReference>
<dbReference type="Proteomes" id="UP000663851">
    <property type="component" value="Unassembled WGS sequence"/>
</dbReference>
<keyword evidence="5" id="KW-1185">Reference proteome</keyword>
<evidence type="ECO:0000313" key="2">
    <source>
        <dbReference type="EMBL" id="CAF4731164.1"/>
    </source>
</evidence>
<evidence type="ECO:0000313" key="3">
    <source>
        <dbReference type="EMBL" id="CAF4995431.1"/>
    </source>
</evidence>
<proteinExistence type="predicted"/>
<protein>
    <submittedName>
        <fullName evidence="2">Uncharacterized protein</fullName>
    </submittedName>
</protein>
<evidence type="ECO:0000313" key="1">
    <source>
        <dbReference type="EMBL" id="CAF4635214.1"/>
    </source>
</evidence>
<dbReference type="EMBL" id="CAJOBO010019431">
    <property type="protein sequence ID" value="CAF4635214.1"/>
    <property type="molecule type" value="Genomic_DNA"/>
</dbReference>
<dbReference type="Proteomes" id="UP000663873">
    <property type="component" value="Unassembled WGS sequence"/>
</dbReference>
<name>A0A821K7K3_9BILA</name>
<reference evidence="2" key="1">
    <citation type="submission" date="2021-02" db="EMBL/GenBank/DDBJ databases">
        <authorList>
            <person name="Nowell W R."/>
        </authorList>
    </citation>
    <scope>NUCLEOTIDE SEQUENCE</scope>
</reference>